<dbReference type="AlphaFoldDB" id="A0A017HR07"/>
<dbReference type="InterPro" id="IPR003439">
    <property type="entry name" value="ABC_transporter-like_ATP-bd"/>
</dbReference>
<proteinExistence type="predicted"/>
<dbReference type="HOGENOM" id="CLU_000604_1_1_5"/>
<dbReference type="Pfam" id="PF08402">
    <property type="entry name" value="TOBE_2"/>
    <property type="match status" value="1"/>
</dbReference>
<keyword evidence="6" id="KW-1185">Reference proteome</keyword>
<accession>A0A017HR07</accession>
<keyword evidence="3 5" id="KW-0067">ATP-binding</keyword>
<dbReference type="Proteomes" id="UP000019666">
    <property type="component" value="Unassembled WGS sequence"/>
</dbReference>
<keyword evidence="1" id="KW-0813">Transport</keyword>
<dbReference type="Gene3D" id="2.40.50.100">
    <property type="match status" value="1"/>
</dbReference>
<gene>
    <name evidence="5" type="ORF">Rumeso_01843</name>
</gene>
<feature type="domain" description="ABC transporter" evidence="4">
    <location>
        <begin position="1"/>
        <end position="187"/>
    </location>
</feature>
<dbReference type="PATRIC" id="fig|442562.3.peg.1821"/>
<protein>
    <submittedName>
        <fullName evidence="5">Putrescine transport ATP-binding protein PotA</fullName>
    </submittedName>
</protein>
<sequence length="309" mass="33935">MIGGFEVPDTGSVIINGQDVTNVPPFHRDVNTVFQSYALFPHLSVFENVAYPLRIRRLRTAEIRDRVGAMLERVNLSDKANRYPHELSGGQRQRVALGRALINEPAVLLLDEPLSALDAKLRRSMQMELRRMHTELGLTFVCVTHDQEEALVMSDRIAVLESGQIAQIGTPEKVFEAPANRFVADFIGGCNFLPVVARPGGTLALTDPGQEGRGANHATLAVRPTSLRLGAAPDPVAFSATGRVKDVVYLGSLLRVMVQLSPQVEAAVEVDRDAARELSLHNGSLATLWARREDISLFERGERGQRVCL</sequence>
<name>A0A017HR07_9RHOB</name>
<evidence type="ECO:0000313" key="5">
    <source>
        <dbReference type="EMBL" id="EYD76563.1"/>
    </source>
</evidence>
<dbReference type="GO" id="GO:0016887">
    <property type="term" value="F:ATP hydrolysis activity"/>
    <property type="evidence" value="ECO:0007669"/>
    <property type="project" value="InterPro"/>
</dbReference>
<evidence type="ECO:0000259" key="4">
    <source>
        <dbReference type="PROSITE" id="PS50893"/>
    </source>
</evidence>
<dbReference type="GO" id="GO:0005524">
    <property type="term" value="F:ATP binding"/>
    <property type="evidence" value="ECO:0007669"/>
    <property type="project" value="UniProtKB-KW"/>
</dbReference>
<dbReference type="GO" id="GO:0022857">
    <property type="term" value="F:transmembrane transporter activity"/>
    <property type="evidence" value="ECO:0007669"/>
    <property type="project" value="InterPro"/>
</dbReference>
<dbReference type="InterPro" id="IPR008995">
    <property type="entry name" value="Mo/tungstate-bd_C_term_dom"/>
</dbReference>
<dbReference type="PANTHER" id="PTHR42781">
    <property type="entry name" value="SPERMIDINE/PUTRESCINE IMPORT ATP-BINDING PROTEIN POTA"/>
    <property type="match status" value="1"/>
</dbReference>
<reference evidence="5 6" key="1">
    <citation type="submission" date="2013-02" db="EMBL/GenBank/DDBJ databases">
        <authorList>
            <person name="Fiebig A."/>
            <person name="Goeker M."/>
            <person name="Klenk H.-P.P."/>
        </authorList>
    </citation>
    <scope>NUCLEOTIDE SEQUENCE [LARGE SCALE GENOMIC DNA]</scope>
    <source>
        <strain evidence="5 6">DSM 19309</strain>
    </source>
</reference>
<dbReference type="SUPFAM" id="SSF50331">
    <property type="entry name" value="MOP-like"/>
    <property type="match status" value="1"/>
</dbReference>
<dbReference type="InterPro" id="IPR017871">
    <property type="entry name" value="ABC_transporter-like_CS"/>
</dbReference>
<evidence type="ECO:0000256" key="1">
    <source>
        <dbReference type="ARBA" id="ARBA00022448"/>
    </source>
</evidence>
<dbReference type="InterPro" id="IPR050093">
    <property type="entry name" value="ABC_SmlMolc_Importer"/>
</dbReference>
<evidence type="ECO:0000256" key="3">
    <source>
        <dbReference type="ARBA" id="ARBA00022840"/>
    </source>
</evidence>
<dbReference type="Pfam" id="PF00005">
    <property type="entry name" value="ABC_tran"/>
    <property type="match status" value="1"/>
</dbReference>
<keyword evidence="2" id="KW-0547">Nucleotide-binding</keyword>
<dbReference type="PANTHER" id="PTHR42781:SF4">
    <property type="entry name" value="SPERMIDINE_PUTRESCINE IMPORT ATP-BINDING PROTEIN POTA"/>
    <property type="match status" value="1"/>
</dbReference>
<dbReference type="EMBL" id="AOSK01000042">
    <property type="protein sequence ID" value="EYD76563.1"/>
    <property type="molecule type" value="Genomic_DNA"/>
</dbReference>
<dbReference type="PROSITE" id="PS50893">
    <property type="entry name" value="ABC_TRANSPORTER_2"/>
    <property type="match status" value="1"/>
</dbReference>
<dbReference type="InterPro" id="IPR027417">
    <property type="entry name" value="P-loop_NTPase"/>
</dbReference>
<dbReference type="PROSITE" id="PS00211">
    <property type="entry name" value="ABC_TRANSPORTER_1"/>
    <property type="match status" value="1"/>
</dbReference>
<dbReference type="SUPFAM" id="SSF52540">
    <property type="entry name" value="P-loop containing nucleoside triphosphate hydrolases"/>
    <property type="match status" value="1"/>
</dbReference>
<dbReference type="RefSeq" id="WP_051521436.1">
    <property type="nucleotide sequence ID" value="NZ_KK088595.1"/>
</dbReference>
<comment type="caution">
    <text evidence="5">The sequence shown here is derived from an EMBL/GenBank/DDBJ whole genome shotgun (WGS) entry which is preliminary data.</text>
</comment>
<dbReference type="GO" id="GO:0043190">
    <property type="term" value="C:ATP-binding cassette (ABC) transporter complex"/>
    <property type="evidence" value="ECO:0007669"/>
    <property type="project" value="InterPro"/>
</dbReference>
<dbReference type="Gene3D" id="3.40.50.300">
    <property type="entry name" value="P-loop containing nucleotide triphosphate hydrolases"/>
    <property type="match status" value="1"/>
</dbReference>
<evidence type="ECO:0000256" key="2">
    <source>
        <dbReference type="ARBA" id="ARBA00022741"/>
    </source>
</evidence>
<dbReference type="InterPro" id="IPR013611">
    <property type="entry name" value="Transp-assoc_OB_typ2"/>
</dbReference>
<dbReference type="STRING" id="442562.Rumeso_01843"/>
<evidence type="ECO:0000313" key="6">
    <source>
        <dbReference type="Proteomes" id="UP000019666"/>
    </source>
</evidence>
<organism evidence="5 6">
    <name type="scientific">Rubellimicrobium mesophilum DSM 19309</name>
    <dbReference type="NCBI Taxonomy" id="442562"/>
    <lineage>
        <taxon>Bacteria</taxon>
        <taxon>Pseudomonadati</taxon>
        <taxon>Pseudomonadota</taxon>
        <taxon>Alphaproteobacteria</taxon>
        <taxon>Rhodobacterales</taxon>
        <taxon>Roseobacteraceae</taxon>
        <taxon>Rubellimicrobium</taxon>
    </lineage>
</organism>